<gene>
    <name evidence="1" type="ORF">CF165_08845</name>
</gene>
<dbReference type="AlphaFoldDB" id="A0A229TED8"/>
<keyword evidence="2" id="KW-1185">Reference proteome</keyword>
<protein>
    <submittedName>
        <fullName evidence="1">Uncharacterized protein</fullName>
    </submittedName>
</protein>
<dbReference type="Proteomes" id="UP000215199">
    <property type="component" value="Unassembled WGS sequence"/>
</dbReference>
<dbReference type="SUPFAM" id="SSF55729">
    <property type="entry name" value="Acyl-CoA N-acyltransferases (Nat)"/>
    <property type="match status" value="1"/>
</dbReference>
<accession>A0A229TED8</accession>
<evidence type="ECO:0000313" key="1">
    <source>
        <dbReference type="EMBL" id="OXM69606.1"/>
    </source>
</evidence>
<evidence type="ECO:0000313" key="2">
    <source>
        <dbReference type="Proteomes" id="UP000215199"/>
    </source>
</evidence>
<proteinExistence type="predicted"/>
<sequence length="208" mass="23471">MTTMENESRAFLRKIMRECPLPYGTRVRVTGPMPNEPDPLPIGTEGTVIGGNGGQLSMRWDNGRALMLLVDRDPYEVTGVDVDEFVSRVRRAVPELQDLHLSCSGGHLVLGLIQVHREQRGKGIAELVMRLVTELADVHGLILSANTSPPESERRRVKVTPLRHWLGRHGFWLNRDSRRRADVSERFYRLPQAAQVTGPRHTRTSGPR</sequence>
<name>A0A229TED8_9PSEU</name>
<comment type="caution">
    <text evidence="1">The sequence shown here is derived from an EMBL/GenBank/DDBJ whole genome shotgun (WGS) entry which is preliminary data.</text>
</comment>
<dbReference type="Gene3D" id="3.40.630.30">
    <property type="match status" value="1"/>
</dbReference>
<organism evidence="1 2">
    <name type="scientific">Amycolatopsis vastitatis</name>
    <dbReference type="NCBI Taxonomy" id="1905142"/>
    <lineage>
        <taxon>Bacteria</taxon>
        <taxon>Bacillati</taxon>
        <taxon>Actinomycetota</taxon>
        <taxon>Actinomycetes</taxon>
        <taxon>Pseudonocardiales</taxon>
        <taxon>Pseudonocardiaceae</taxon>
        <taxon>Amycolatopsis</taxon>
    </lineage>
</organism>
<dbReference type="OrthoDB" id="9813511at2"/>
<dbReference type="InterPro" id="IPR016181">
    <property type="entry name" value="Acyl_CoA_acyltransferase"/>
</dbReference>
<reference evidence="2" key="1">
    <citation type="submission" date="2017-07" db="EMBL/GenBank/DDBJ databases">
        <title>Comparative genome mining reveals phylogenetic distribution patterns of secondary metabolites in Amycolatopsis.</title>
        <authorList>
            <person name="Adamek M."/>
            <person name="Alanjary M."/>
            <person name="Sales-Ortells H."/>
            <person name="Goodfellow M."/>
            <person name="Bull A.T."/>
            <person name="Kalinowski J."/>
            <person name="Ziemert N."/>
        </authorList>
    </citation>
    <scope>NUCLEOTIDE SEQUENCE [LARGE SCALE GENOMIC DNA]</scope>
    <source>
        <strain evidence="2">H5</strain>
    </source>
</reference>
<dbReference type="EMBL" id="NMUL01000007">
    <property type="protein sequence ID" value="OXM69606.1"/>
    <property type="molecule type" value="Genomic_DNA"/>
</dbReference>